<dbReference type="CDD" id="cd08567">
    <property type="entry name" value="GDPD_SpGDE_like"/>
    <property type="match status" value="1"/>
</dbReference>
<dbReference type="InterPro" id="IPR017946">
    <property type="entry name" value="PLC-like_Pdiesterase_TIM-brl"/>
</dbReference>
<protein>
    <submittedName>
        <fullName evidence="2">Glycerophosphodiester phosphodiesterase</fullName>
    </submittedName>
</protein>
<organism evidence="2 3">
    <name type="scientific">Hydrogenophaga atypica</name>
    <dbReference type="NCBI Taxonomy" id="249409"/>
    <lineage>
        <taxon>Bacteria</taxon>
        <taxon>Pseudomonadati</taxon>
        <taxon>Pseudomonadota</taxon>
        <taxon>Betaproteobacteria</taxon>
        <taxon>Burkholderiales</taxon>
        <taxon>Comamonadaceae</taxon>
        <taxon>Hydrogenophaga</taxon>
    </lineage>
</organism>
<dbReference type="Proteomes" id="UP001596501">
    <property type="component" value="Unassembled WGS sequence"/>
</dbReference>
<dbReference type="RefSeq" id="WP_382219021.1">
    <property type="nucleotide sequence ID" value="NZ_JBHTCA010000001.1"/>
</dbReference>
<dbReference type="SUPFAM" id="SSF51695">
    <property type="entry name" value="PLC-like phosphodiesterases"/>
    <property type="match status" value="1"/>
</dbReference>
<evidence type="ECO:0000313" key="3">
    <source>
        <dbReference type="Proteomes" id="UP001596501"/>
    </source>
</evidence>
<feature type="domain" description="GP-PDE" evidence="1">
    <location>
        <begin position="33"/>
        <end position="323"/>
    </location>
</feature>
<sequence length="330" mass="36070">MKPHGLRRRALLPLPLPLLGLWSCAGVPVPRRVDLQGHRGARGLAPENTLEGLQLALDLGVTTLEIDVLASADGVLVLSHDRQLNPDITRDASGQFLPTRGPAVNSLTVAQLHTYDVGRLRPGSRYAAEFGQQRPHDGARLPRLSDVLALVRAHGDGRVRLAIELKSSPLAPALAPAPEPFAAQLLQVLADHGLSDRTQILSFDWRTLQAVQRLRPVTDTVYLTAQLPGLDNLQIRSGQDSPWTAGFQHRAHGSVPRMIAAAGGSHWSCFWRDLDAPQVHEAQALGLQVLAWTVNRAEDMRRVLDLGVDGVVTDRPDVAMTVWRERGLVW</sequence>
<accession>A0ABW2QD78</accession>
<dbReference type="PANTHER" id="PTHR46211">
    <property type="entry name" value="GLYCEROPHOSPHORYL DIESTER PHOSPHODIESTERASE"/>
    <property type="match status" value="1"/>
</dbReference>
<dbReference type="PROSITE" id="PS51704">
    <property type="entry name" value="GP_PDE"/>
    <property type="match status" value="1"/>
</dbReference>
<keyword evidence="3" id="KW-1185">Reference proteome</keyword>
<comment type="caution">
    <text evidence="2">The sequence shown here is derived from an EMBL/GenBank/DDBJ whole genome shotgun (WGS) entry which is preliminary data.</text>
</comment>
<dbReference type="Pfam" id="PF03009">
    <property type="entry name" value="GDPD"/>
    <property type="match status" value="1"/>
</dbReference>
<reference evidence="3" key="1">
    <citation type="journal article" date="2019" name="Int. J. Syst. Evol. Microbiol.">
        <title>The Global Catalogue of Microorganisms (GCM) 10K type strain sequencing project: providing services to taxonomists for standard genome sequencing and annotation.</title>
        <authorList>
            <consortium name="The Broad Institute Genomics Platform"/>
            <consortium name="The Broad Institute Genome Sequencing Center for Infectious Disease"/>
            <person name="Wu L."/>
            <person name="Ma J."/>
        </authorList>
    </citation>
    <scope>NUCLEOTIDE SEQUENCE [LARGE SCALE GENOMIC DNA]</scope>
    <source>
        <strain evidence="3">CGMCC 1.12371</strain>
    </source>
</reference>
<dbReference type="InterPro" id="IPR030395">
    <property type="entry name" value="GP_PDE_dom"/>
</dbReference>
<evidence type="ECO:0000313" key="2">
    <source>
        <dbReference type="EMBL" id="MFC7407410.1"/>
    </source>
</evidence>
<name>A0ABW2QD78_9BURK</name>
<evidence type="ECO:0000259" key="1">
    <source>
        <dbReference type="PROSITE" id="PS51704"/>
    </source>
</evidence>
<dbReference type="Gene3D" id="3.20.20.190">
    <property type="entry name" value="Phosphatidylinositol (PI) phosphodiesterase"/>
    <property type="match status" value="1"/>
</dbReference>
<dbReference type="EMBL" id="JBHTCA010000001">
    <property type="protein sequence ID" value="MFC7407410.1"/>
    <property type="molecule type" value="Genomic_DNA"/>
</dbReference>
<gene>
    <name evidence="2" type="ORF">ACFQPB_00905</name>
</gene>
<dbReference type="PANTHER" id="PTHR46211:SF14">
    <property type="entry name" value="GLYCEROPHOSPHODIESTER PHOSPHODIESTERASE"/>
    <property type="match status" value="1"/>
</dbReference>
<proteinExistence type="predicted"/>